<proteinExistence type="predicted"/>
<protein>
    <submittedName>
        <fullName evidence="1">Uncharacterized protein</fullName>
    </submittedName>
</protein>
<reference evidence="1" key="1">
    <citation type="submission" date="2020-03" db="EMBL/GenBank/DDBJ databases">
        <title>The deep terrestrial virosphere.</title>
        <authorList>
            <person name="Holmfeldt K."/>
            <person name="Nilsson E."/>
            <person name="Simone D."/>
            <person name="Lopez-Fernandez M."/>
            <person name="Wu X."/>
            <person name="de Brujin I."/>
            <person name="Lundin D."/>
            <person name="Andersson A."/>
            <person name="Bertilsson S."/>
            <person name="Dopson M."/>
        </authorList>
    </citation>
    <scope>NUCLEOTIDE SEQUENCE</scope>
    <source>
        <strain evidence="2">MM415A01873</strain>
        <strain evidence="1">MM415B00636</strain>
    </source>
</reference>
<dbReference type="AlphaFoldDB" id="A0A6M3J2Y1"/>
<name>A0A6M3J2Y1_9ZZZZ</name>
<gene>
    <name evidence="2" type="ORF">MM415A01873_0014</name>
    <name evidence="1" type="ORF">MM415B00636_0015</name>
</gene>
<evidence type="ECO:0000313" key="2">
    <source>
        <dbReference type="EMBL" id="QJA75083.1"/>
    </source>
</evidence>
<accession>A0A6M3J2Y1</accession>
<dbReference type="EMBL" id="MT142139">
    <property type="protein sequence ID" value="QJA75083.1"/>
    <property type="molecule type" value="Genomic_DNA"/>
</dbReference>
<organism evidence="1">
    <name type="scientific">viral metagenome</name>
    <dbReference type="NCBI Taxonomy" id="1070528"/>
    <lineage>
        <taxon>unclassified sequences</taxon>
        <taxon>metagenomes</taxon>
        <taxon>organismal metagenomes</taxon>
    </lineage>
</organism>
<evidence type="ECO:0000313" key="1">
    <source>
        <dbReference type="EMBL" id="QJA63282.1"/>
    </source>
</evidence>
<sequence>MFFLWWYWQIEATCEFEEAWKYPSRIIYYSSPLRIREEA</sequence>
<dbReference type="EMBL" id="MT141494">
    <property type="protein sequence ID" value="QJA63282.1"/>
    <property type="molecule type" value="Genomic_DNA"/>
</dbReference>